<dbReference type="EMBL" id="PGCI01000053">
    <property type="protein sequence ID" value="PLW44903.1"/>
    <property type="molecule type" value="Genomic_DNA"/>
</dbReference>
<evidence type="ECO:0000313" key="2">
    <source>
        <dbReference type="EMBL" id="PLW44903.1"/>
    </source>
</evidence>
<organism evidence="2 3">
    <name type="scientific">Puccinia coronata f. sp. avenae</name>
    <dbReference type="NCBI Taxonomy" id="200324"/>
    <lineage>
        <taxon>Eukaryota</taxon>
        <taxon>Fungi</taxon>
        <taxon>Dikarya</taxon>
        <taxon>Basidiomycota</taxon>
        <taxon>Pucciniomycotina</taxon>
        <taxon>Pucciniomycetes</taxon>
        <taxon>Pucciniales</taxon>
        <taxon>Pucciniaceae</taxon>
        <taxon>Puccinia</taxon>
    </lineage>
</organism>
<name>A0A2N5V4I4_9BASI</name>
<protein>
    <submittedName>
        <fullName evidence="2">Uncharacterized protein</fullName>
    </submittedName>
</protein>
<gene>
    <name evidence="2" type="ORF">PCASD_09131</name>
</gene>
<evidence type="ECO:0000313" key="3">
    <source>
        <dbReference type="Proteomes" id="UP000235392"/>
    </source>
</evidence>
<accession>A0A2N5V4I4</accession>
<sequence>MNEVMTNREVLYDLLGGLQPGGTCLSWVAGLLACEALRLTQRFNTRITWIRRCFVYLVLVLSMTLAGLYGALIYHYAVSSHGDYEAIQLVTPGLRYHFVFNRIATFAGFLFYSNSVWGSRTGKMKIFKIPIIRITISLVNLSILCLFILRTIRLFKLSTFEQFGSSWMWERPAQSVQLICGITLTFIKAYDLACSDEIPRVLAMKDDPLRFAWGVLCLLCQTAIFPTIFDAVLVCLEPSDKAVGMSYSILSFSAELHLFGPIMAISASLDDDDLDNYEEPDSPLQKGGFDVADETKKHLPFESTDMRSPTYRC</sequence>
<feature type="transmembrane region" description="Helical" evidence="1">
    <location>
        <begin position="131"/>
        <end position="152"/>
    </location>
</feature>
<feature type="transmembrane region" description="Helical" evidence="1">
    <location>
        <begin position="53"/>
        <end position="78"/>
    </location>
</feature>
<dbReference type="AlphaFoldDB" id="A0A2N5V4I4"/>
<dbReference type="Proteomes" id="UP000235392">
    <property type="component" value="Unassembled WGS sequence"/>
</dbReference>
<keyword evidence="1" id="KW-0472">Membrane</keyword>
<evidence type="ECO:0000256" key="1">
    <source>
        <dbReference type="SAM" id="Phobius"/>
    </source>
</evidence>
<comment type="caution">
    <text evidence="2">The sequence shown here is derived from an EMBL/GenBank/DDBJ whole genome shotgun (WGS) entry which is preliminary data.</text>
</comment>
<keyword evidence="1" id="KW-1133">Transmembrane helix</keyword>
<proteinExistence type="predicted"/>
<reference evidence="2 3" key="1">
    <citation type="submission" date="2017-11" db="EMBL/GenBank/DDBJ databases">
        <title>De novo assembly and phasing of dikaryotic genomes from two isolates of Puccinia coronata f. sp. avenae, the causal agent of oat crown rust.</title>
        <authorList>
            <person name="Miller M.E."/>
            <person name="Zhang Y."/>
            <person name="Omidvar V."/>
            <person name="Sperschneider J."/>
            <person name="Schwessinger B."/>
            <person name="Raley C."/>
            <person name="Palmer J.M."/>
            <person name="Garnica D."/>
            <person name="Upadhyaya N."/>
            <person name="Rathjen J."/>
            <person name="Taylor J.M."/>
            <person name="Park R.F."/>
            <person name="Dodds P.N."/>
            <person name="Hirsch C.D."/>
            <person name="Kianian S.F."/>
            <person name="Figueroa M."/>
        </authorList>
    </citation>
    <scope>NUCLEOTIDE SEQUENCE [LARGE SCALE GENOMIC DNA]</scope>
    <source>
        <strain evidence="2">12SD80</strain>
    </source>
</reference>
<feature type="transmembrane region" description="Helical" evidence="1">
    <location>
        <begin position="98"/>
        <end position="119"/>
    </location>
</feature>
<keyword evidence="1" id="KW-0812">Transmembrane</keyword>
<feature type="transmembrane region" description="Helical" evidence="1">
    <location>
        <begin position="20"/>
        <end position="41"/>
    </location>
</feature>